<dbReference type="Gramene" id="Zm00001eb232210_T002">
    <property type="protein sequence ID" value="Zm00001eb232210_P002"/>
    <property type="gene ID" value="Zm00001eb232210"/>
</dbReference>
<evidence type="ECO:0000313" key="2">
    <source>
        <dbReference type="Proteomes" id="UP000007305"/>
    </source>
</evidence>
<keyword evidence="2" id="KW-1185">Reference proteome</keyword>
<reference evidence="1" key="3">
    <citation type="submission" date="2021-05" db="UniProtKB">
        <authorList>
            <consortium name="EnsemblPlants"/>
        </authorList>
    </citation>
    <scope>IDENTIFICATION</scope>
    <source>
        <strain evidence="1">cv. B73</strain>
    </source>
</reference>
<dbReference type="EnsemblPlants" id="Zm00001eb232210_T003">
    <property type="protein sequence ID" value="Zm00001eb232210_P003"/>
    <property type="gene ID" value="Zm00001eb232210"/>
</dbReference>
<name>A0A804PER4_MAIZE</name>
<dbReference type="AlphaFoldDB" id="A0A804PER4"/>
<sequence length="52" mass="6072">MRAQRIMERVQEEQRRWYGVKEPGQTNCCSARRTSRICLFQSMALLASPQGI</sequence>
<reference evidence="2" key="1">
    <citation type="journal article" date="2009" name="Science">
        <title>The B73 maize genome: complexity, diversity, and dynamics.</title>
        <authorList>
            <person name="Schnable P.S."/>
            <person name="Ware D."/>
            <person name="Fulton R.S."/>
            <person name="Stein J.C."/>
            <person name="Wei F."/>
            <person name="Pasternak S."/>
            <person name="Liang C."/>
            <person name="Zhang J."/>
            <person name="Fulton L."/>
            <person name="Graves T.A."/>
            <person name="Minx P."/>
            <person name="Reily A.D."/>
            <person name="Courtney L."/>
            <person name="Kruchowski S.S."/>
            <person name="Tomlinson C."/>
            <person name="Strong C."/>
            <person name="Delehaunty K."/>
            <person name="Fronick C."/>
            <person name="Courtney B."/>
            <person name="Rock S.M."/>
            <person name="Belter E."/>
            <person name="Du F."/>
            <person name="Kim K."/>
            <person name="Abbott R.M."/>
            <person name="Cotton M."/>
            <person name="Levy A."/>
            <person name="Marchetto P."/>
            <person name="Ochoa K."/>
            <person name="Jackson S.M."/>
            <person name="Gillam B."/>
            <person name="Chen W."/>
            <person name="Yan L."/>
            <person name="Higginbotham J."/>
            <person name="Cardenas M."/>
            <person name="Waligorski J."/>
            <person name="Applebaum E."/>
            <person name="Phelps L."/>
            <person name="Falcone J."/>
            <person name="Kanchi K."/>
            <person name="Thane T."/>
            <person name="Scimone A."/>
            <person name="Thane N."/>
            <person name="Henke J."/>
            <person name="Wang T."/>
            <person name="Ruppert J."/>
            <person name="Shah N."/>
            <person name="Rotter K."/>
            <person name="Hodges J."/>
            <person name="Ingenthron E."/>
            <person name="Cordes M."/>
            <person name="Kohlberg S."/>
            <person name="Sgro J."/>
            <person name="Delgado B."/>
            <person name="Mead K."/>
            <person name="Chinwalla A."/>
            <person name="Leonard S."/>
            <person name="Crouse K."/>
            <person name="Collura K."/>
            <person name="Kudrna D."/>
            <person name="Currie J."/>
            <person name="He R."/>
            <person name="Angelova A."/>
            <person name="Rajasekar S."/>
            <person name="Mueller T."/>
            <person name="Lomeli R."/>
            <person name="Scara G."/>
            <person name="Ko A."/>
            <person name="Delaney K."/>
            <person name="Wissotski M."/>
            <person name="Lopez G."/>
            <person name="Campos D."/>
            <person name="Braidotti M."/>
            <person name="Ashley E."/>
            <person name="Golser W."/>
            <person name="Kim H."/>
            <person name="Lee S."/>
            <person name="Lin J."/>
            <person name="Dujmic Z."/>
            <person name="Kim W."/>
            <person name="Talag J."/>
            <person name="Zuccolo A."/>
            <person name="Fan C."/>
            <person name="Sebastian A."/>
            <person name="Kramer M."/>
            <person name="Spiegel L."/>
            <person name="Nascimento L."/>
            <person name="Zutavern T."/>
            <person name="Miller B."/>
            <person name="Ambroise C."/>
            <person name="Muller S."/>
            <person name="Spooner W."/>
            <person name="Narechania A."/>
            <person name="Ren L."/>
            <person name="Wei S."/>
            <person name="Kumari S."/>
            <person name="Faga B."/>
            <person name="Levy M.J."/>
            <person name="McMahan L."/>
            <person name="Van Buren P."/>
            <person name="Vaughn M.W."/>
            <person name="Ying K."/>
            <person name="Yeh C.-T."/>
            <person name="Emrich S.J."/>
            <person name="Jia Y."/>
            <person name="Kalyanaraman A."/>
            <person name="Hsia A.-P."/>
            <person name="Barbazuk W.B."/>
            <person name="Baucom R.S."/>
            <person name="Brutnell T.P."/>
            <person name="Carpita N.C."/>
            <person name="Chaparro C."/>
            <person name="Chia J.-M."/>
            <person name="Deragon J.-M."/>
            <person name="Estill J.C."/>
            <person name="Fu Y."/>
            <person name="Jeddeloh J.A."/>
            <person name="Han Y."/>
            <person name="Lee H."/>
            <person name="Li P."/>
            <person name="Lisch D.R."/>
            <person name="Liu S."/>
            <person name="Liu Z."/>
            <person name="Nagel D.H."/>
            <person name="McCann M.C."/>
            <person name="SanMiguel P."/>
            <person name="Myers A.M."/>
            <person name="Nettleton D."/>
            <person name="Nguyen J."/>
            <person name="Penning B.W."/>
            <person name="Ponnala L."/>
            <person name="Schneider K.L."/>
            <person name="Schwartz D.C."/>
            <person name="Sharma A."/>
            <person name="Soderlund C."/>
            <person name="Springer N.M."/>
            <person name="Sun Q."/>
            <person name="Wang H."/>
            <person name="Waterman M."/>
            <person name="Westerman R."/>
            <person name="Wolfgruber T.K."/>
            <person name="Yang L."/>
            <person name="Yu Y."/>
            <person name="Zhang L."/>
            <person name="Zhou S."/>
            <person name="Zhu Q."/>
            <person name="Bennetzen J.L."/>
            <person name="Dawe R.K."/>
            <person name="Jiang J."/>
            <person name="Jiang N."/>
            <person name="Presting G.G."/>
            <person name="Wessler S.R."/>
            <person name="Aluru S."/>
            <person name="Martienssen R.A."/>
            <person name="Clifton S.W."/>
            <person name="McCombie W.R."/>
            <person name="Wing R.A."/>
            <person name="Wilson R.K."/>
        </authorList>
    </citation>
    <scope>NUCLEOTIDE SEQUENCE [LARGE SCALE GENOMIC DNA]</scope>
    <source>
        <strain evidence="2">cv. B73</strain>
    </source>
</reference>
<reference evidence="1" key="2">
    <citation type="submission" date="2019-07" db="EMBL/GenBank/DDBJ databases">
        <authorList>
            <person name="Seetharam A."/>
            <person name="Woodhouse M."/>
            <person name="Cannon E."/>
        </authorList>
    </citation>
    <scope>NUCLEOTIDE SEQUENCE [LARGE SCALE GENOMIC DNA]</scope>
    <source>
        <strain evidence="1">cv. B73</strain>
    </source>
</reference>
<dbReference type="Gramene" id="Zm00001eb232210_T003">
    <property type="protein sequence ID" value="Zm00001eb232210_P003"/>
    <property type="gene ID" value="Zm00001eb232210"/>
</dbReference>
<dbReference type="Gramene" id="Zm00001eb232210_T001">
    <property type="protein sequence ID" value="Zm00001eb232210_P001"/>
    <property type="gene ID" value="Zm00001eb232210"/>
</dbReference>
<organism evidence="1 2">
    <name type="scientific">Zea mays</name>
    <name type="common">Maize</name>
    <dbReference type="NCBI Taxonomy" id="4577"/>
    <lineage>
        <taxon>Eukaryota</taxon>
        <taxon>Viridiplantae</taxon>
        <taxon>Streptophyta</taxon>
        <taxon>Embryophyta</taxon>
        <taxon>Tracheophyta</taxon>
        <taxon>Spermatophyta</taxon>
        <taxon>Magnoliopsida</taxon>
        <taxon>Liliopsida</taxon>
        <taxon>Poales</taxon>
        <taxon>Poaceae</taxon>
        <taxon>PACMAD clade</taxon>
        <taxon>Panicoideae</taxon>
        <taxon>Andropogonodae</taxon>
        <taxon>Andropogoneae</taxon>
        <taxon>Tripsacinae</taxon>
        <taxon>Zea</taxon>
    </lineage>
</organism>
<proteinExistence type="predicted"/>
<accession>A0A804PER4</accession>
<dbReference type="EnsemblPlants" id="Zm00001eb232210_T001">
    <property type="protein sequence ID" value="Zm00001eb232210_P001"/>
    <property type="gene ID" value="Zm00001eb232210"/>
</dbReference>
<protein>
    <submittedName>
        <fullName evidence="1">Uncharacterized protein</fullName>
    </submittedName>
</protein>
<evidence type="ECO:0000313" key="1">
    <source>
        <dbReference type="EnsemblPlants" id="Zm00001eb232210_P001"/>
    </source>
</evidence>
<dbReference type="Proteomes" id="UP000007305">
    <property type="component" value="Chromosome 5"/>
</dbReference>
<dbReference type="EnsemblPlants" id="Zm00001eb232210_T002">
    <property type="protein sequence ID" value="Zm00001eb232210_P002"/>
    <property type="gene ID" value="Zm00001eb232210"/>
</dbReference>